<evidence type="ECO:0000256" key="1">
    <source>
        <dbReference type="ARBA" id="ARBA00022722"/>
    </source>
</evidence>
<evidence type="ECO:0000256" key="9">
    <source>
        <dbReference type="SAM" id="Coils"/>
    </source>
</evidence>
<evidence type="ECO:0000256" key="6">
    <source>
        <dbReference type="ARBA" id="ARBA00022884"/>
    </source>
</evidence>
<dbReference type="RefSeq" id="WP_209459010.1">
    <property type="nucleotide sequence ID" value="NZ_JAGGKC010000008.1"/>
</dbReference>
<dbReference type="SMART" id="SM00534">
    <property type="entry name" value="MUTSac"/>
    <property type="match status" value="1"/>
</dbReference>
<keyword evidence="8" id="KW-0255">Endonuclease</keyword>
<dbReference type="PANTHER" id="PTHR48466:SF2">
    <property type="entry name" value="OS10G0509000 PROTEIN"/>
    <property type="match status" value="1"/>
</dbReference>
<dbReference type="EC" id="3.6.4.-" evidence="8"/>
<protein>
    <recommendedName>
        <fullName evidence="8">Endonuclease MutS2</fullName>
        <ecNumber evidence="8">3.1.-.-</ecNumber>
    </recommendedName>
    <alternativeName>
        <fullName evidence="8">Ribosome-associated protein quality control-upstream factor</fullName>
        <shortName evidence="8">RQC-upstream factor</shortName>
        <shortName evidence="8">RqcU</shortName>
        <ecNumber evidence="8">3.6.4.-</ecNumber>
    </alternativeName>
</protein>
<dbReference type="InterPro" id="IPR005747">
    <property type="entry name" value="MutS2"/>
</dbReference>
<dbReference type="Gene3D" id="3.30.1370.110">
    <property type="match status" value="1"/>
</dbReference>
<name>A0ABS4G2N9_9CLOT</name>
<evidence type="ECO:0000313" key="11">
    <source>
        <dbReference type="EMBL" id="MBP1918786.1"/>
    </source>
</evidence>
<organism evidence="11 12">
    <name type="scientific">Youngiibacter multivorans</name>
    <dbReference type="NCBI Taxonomy" id="937251"/>
    <lineage>
        <taxon>Bacteria</taxon>
        <taxon>Bacillati</taxon>
        <taxon>Bacillota</taxon>
        <taxon>Clostridia</taxon>
        <taxon>Eubacteriales</taxon>
        <taxon>Clostridiaceae</taxon>
        <taxon>Youngiibacter</taxon>
    </lineage>
</organism>
<keyword evidence="2 8" id="KW-0699">rRNA-binding</keyword>
<keyword evidence="5 8" id="KW-0067">ATP-binding</keyword>
<keyword evidence="9" id="KW-0175">Coiled coil</keyword>
<dbReference type="CDD" id="cd03280">
    <property type="entry name" value="ABC_MutS2"/>
    <property type="match status" value="1"/>
</dbReference>
<reference evidence="11 12" key="1">
    <citation type="submission" date="2021-03" db="EMBL/GenBank/DDBJ databases">
        <title>Genomic Encyclopedia of Type Strains, Phase IV (KMG-IV): sequencing the most valuable type-strain genomes for metagenomic binning, comparative biology and taxonomic classification.</title>
        <authorList>
            <person name="Goeker M."/>
        </authorList>
    </citation>
    <scope>NUCLEOTIDE SEQUENCE [LARGE SCALE GENOMIC DNA]</scope>
    <source>
        <strain evidence="11 12">DSM 6139</strain>
    </source>
</reference>
<feature type="coiled-coil region" evidence="9">
    <location>
        <begin position="517"/>
        <end position="594"/>
    </location>
</feature>
<dbReference type="Pfam" id="PF01713">
    <property type="entry name" value="Smr"/>
    <property type="match status" value="1"/>
</dbReference>
<dbReference type="NCBIfam" id="TIGR01069">
    <property type="entry name" value="mutS2"/>
    <property type="match status" value="1"/>
</dbReference>
<evidence type="ECO:0000256" key="7">
    <source>
        <dbReference type="ARBA" id="ARBA00023125"/>
    </source>
</evidence>
<evidence type="ECO:0000256" key="8">
    <source>
        <dbReference type="HAMAP-Rule" id="MF_00092"/>
    </source>
</evidence>
<dbReference type="InterPro" id="IPR000432">
    <property type="entry name" value="DNA_mismatch_repair_MutS_C"/>
</dbReference>
<comment type="subunit">
    <text evidence="8">Homodimer. Binds to stalled ribosomes, contacting rRNA.</text>
</comment>
<dbReference type="InterPro" id="IPR046893">
    <property type="entry name" value="MSSS"/>
</dbReference>
<dbReference type="Gene3D" id="3.40.50.300">
    <property type="entry name" value="P-loop containing nucleotide triphosphate hydrolases"/>
    <property type="match status" value="1"/>
</dbReference>
<feature type="domain" description="Smr" evidence="10">
    <location>
        <begin position="707"/>
        <end position="782"/>
    </location>
</feature>
<dbReference type="HAMAP" id="MF_00092">
    <property type="entry name" value="MutS2"/>
    <property type="match status" value="1"/>
</dbReference>
<evidence type="ECO:0000256" key="5">
    <source>
        <dbReference type="ARBA" id="ARBA00022840"/>
    </source>
</evidence>
<dbReference type="SMART" id="SM00463">
    <property type="entry name" value="SMR"/>
    <property type="match status" value="1"/>
</dbReference>
<dbReference type="InterPro" id="IPR007696">
    <property type="entry name" value="DNA_mismatch_repair_MutS_core"/>
</dbReference>
<dbReference type="EMBL" id="JAGGKC010000008">
    <property type="protein sequence ID" value="MBP1918786.1"/>
    <property type="molecule type" value="Genomic_DNA"/>
</dbReference>
<accession>A0ABS4G2N9</accession>
<evidence type="ECO:0000313" key="12">
    <source>
        <dbReference type="Proteomes" id="UP001519271"/>
    </source>
</evidence>
<keyword evidence="1 8" id="KW-0540">Nuclease</keyword>
<feature type="binding site" evidence="8">
    <location>
        <begin position="329"/>
        <end position="336"/>
    </location>
    <ligand>
        <name>ATP</name>
        <dbReference type="ChEBI" id="CHEBI:30616"/>
    </ligand>
</feature>
<evidence type="ECO:0000259" key="10">
    <source>
        <dbReference type="PROSITE" id="PS50828"/>
    </source>
</evidence>
<evidence type="ECO:0000256" key="2">
    <source>
        <dbReference type="ARBA" id="ARBA00022730"/>
    </source>
</evidence>
<keyword evidence="7 8" id="KW-0238">DNA-binding</keyword>
<dbReference type="Pfam" id="PF20297">
    <property type="entry name" value="MSSS"/>
    <property type="match status" value="1"/>
</dbReference>
<keyword evidence="6 8" id="KW-0694">RNA-binding</keyword>
<dbReference type="InterPro" id="IPR036187">
    <property type="entry name" value="DNA_mismatch_repair_MutS_sf"/>
</dbReference>
<dbReference type="SUPFAM" id="SSF52540">
    <property type="entry name" value="P-loop containing nucleoside triphosphate hydrolases"/>
    <property type="match status" value="1"/>
</dbReference>
<dbReference type="SUPFAM" id="SSF160443">
    <property type="entry name" value="SMR domain-like"/>
    <property type="match status" value="1"/>
</dbReference>
<dbReference type="InterPro" id="IPR002625">
    <property type="entry name" value="Smr_dom"/>
</dbReference>
<proteinExistence type="inferred from homology"/>
<dbReference type="InterPro" id="IPR036063">
    <property type="entry name" value="Smr_dom_sf"/>
</dbReference>
<comment type="caution">
    <text evidence="11">The sequence shown here is derived from an EMBL/GenBank/DDBJ whole genome shotgun (WGS) entry which is preliminary data.</text>
</comment>
<keyword evidence="3 8" id="KW-0547">Nucleotide-binding</keyword>
<comment type="function">
    <text evidence="8">Endonuclease that is involved in the suppression of homologous recombination and thus may have a key role in the control of bacterial genetic diversity.</text>
</comment>
<dbReference type="SMART" id="SM00533">
    <property type="entry name" value="MUTSd"/>
    <property type="match status" value="1"/>
</dbReference>
<dbReference type="InterPro" id="IPR045076">
    <property type="entry name" value="MutS"/>
</dbReference>
<dbReference type="PANTHER" id="PTHR48466">
    <property type="entry name" value="OS10G0509000 PROTEIN-RELATED"/>
    <property type="match status" value="1"/>
</dbReference>
<comment type="similarity">
    <text evidence="8">Belongs to the DNA mismatch repair MutS family. MutS2 subfamily.</text>
</comment>
<dbReference type="Pfam" id="PF00488">
    <property type="entry name" value="MutS_V"/>
    <property type="match status" value="1"/>
</dbReference>
<gene>
    <name evidence="8" type="primary">mutS2</name>
    <name evidence="8" type="synonym">rqcU</name>
    <name evidence="11" type="ORF">J2Z34_001266</name>
</gene>
<keyword evidence="4 8" id="KW-0378">Hydrolase</keyword>
<dbReference type="PIRSF" id="PIRSF005814">
    <property type="entry name" value="MutS_YshD"/>
    <property type="match status" value="1"/>
</dbReference>
<dbReference type="PROSITE" id="PS50828">
    <property type="entry name" value="SMR"/>
    <property type="match status" value="1"/>
</dbReference>
<dbReference type="EC" id="3.1.-.-" evidence="8"/>
<evidence type="ECO:0000256" key="3">
    <source>
        <dbReference type="ARBA" id="ARBA00022741"/>
    </source>
</evidence>
<comment type="function">
    <text evidence="8">Acts as a ribosome collision sensor, splitting the ribosome into its 2 subunits. Detects stalled/collided 70S ribosomes which it binds and splits by an ATP-hydrolysis driven conformational change. Acts upstream of the ribosome quality control system (RQC), a ribosome-associated complex that mediates the extraction of incompletely synthesized nascent chains from stalled ribosomes and their subsequent degradation. Probably generates substrates for RQC.</text>
</comment>
<dbReference type="Proteomes" id="UP001519271">
    <property type="component" value="Unassembled WGS sequence"/>
</dbReference>
<sequence length="782" mass="87091">MNRKSMEKLEYFMIIEKVKAYAVCSAGADIISGMEPYEHREDIERSLSETEEAAALLYSKGSAPFEGIYDVRDNLKFIGKGGSTGASGLLRIANILRSSREFKEYVGPSDSHRHLKEILYGVTPYKALENEIFIAIIGENEVSDKASPELFGIRRALKDKTASVKEKIQSLVRSNEKFLQDNLYTVRGDRYVLPVKSEHKGSVPGLVHDQSATGQTLFIEPMSLVNLNNDIKELMLKEKAEVERILRMLSGKVQANIAGVTRNADAIYELDMIFARAKYSMSVDGTRPEVKDDLSFELLQARHPLIPKDVVVPSTIYMKSDHTVIVITGPNTGGKTVTLKTVGLLHLMAKAGILIPVNEGSSIGNFHEIYADIGDEQSIEQSLSTFSSHMTNIVSIIDKADDRSLVLFDELGAGTDPTEGAALAAAILDTLKERGVRIIATTHYSELKVYALKSTRTVNASVEFDVETLRPTYRLLIGVPGKSNAFLISKRLGLPDYIVERSKGFIDSETLKFEDLLENLQTDSMKATREAEEAKALRVALERKKEELDRKLSRIDEIRDNALQDAKREGRRYLKEAKEKSDEILKNLRELENSGYGTEGRRKLQDIREKIQTGLDSQEADEREQERVKGTAAKDLTPGKEVLLATLNQRVTVLTRPDRDGNVQVQAGIMKMNVNSSDLLESKETKEQKQIRKREVRLNLKAVSTSCDVRGLDSGEATYRVDMYLDEASLGGLNEVTIIHGMGTGVLKEEIGKMLRNHPHVRKSRPGEYGEGGQGVTIVTLR</sequence>
<evidence type="ECO:0000256" key="4">
    <source>
        <dbReference type="ARBA" id="ARBA00022801"/>
    </source>
</evidence>
<dbReference type="SUPFAM" id="SSF48334">
    <property type="entry name" value="DNA repair protein MutS, domain III"/>
    <property type="match status" value="1"/>
</dbReference>
<dbReference type="InterPro" id="IPR027417">
    <property type="entry name" value="P-loop_NTPase"/>
</dbReference>
<keyword evidence="12" id="KW-1185">Reference proteome</keyword>
<dbReference type="PROSITE" id="PS00486">
    <property type="entry name" value="DNA_MISMATCH_REPAIR_2"/>
    <property type="match status" value="1"/>
</dbReference>